<evidence type="ECO:0000313" key="1">
    <source>
        <dbReference type="EMBL" id="QDY76458.1"/>
    </source>
</evidence>
<proteinExistence type="predicted"/>
<sequence>MASTKDRRGDPNEDLARLVKQAGASHKSLAAQVNKIGSAAGVPLRYEHTSVARWVNLGMIPRGRTPEFLAAALGERLGRAVSVDEIGMYSRSGGNPDVGLDFARDPVDAIRVAATYWRTVDRSRRRLVSNGFAIAAFATPVTRWLAKPTDAPTAHEGGRQVGRSDLDELWKAADEARLWDSRFGGGNWKAGSVTECLRLSAAPLLTGTYTETIGRELFAATAELSRVVGWSAVDTGHHAVAQRHFVQALRLARAAGNVESGCYVLATMALQAFLRGYPEQAADLAEGAYERGLGHAAPRVLAFAKLAEARAHGRTGNAKAAKAALGRTEELLDSIRPGSHDPEQLAYMTHARLAADATEVHRDLNDPKGAFIWNELAEPMPADRFTRATGIRMAVLATSHLQNRELERGLTAANTSLRILSNVHSARAHSYLHDVTRALTPWKRHPEVAVLIQRTRTELPAAA</sequence>
<keyword evidence="2" id="KW-1185">Reference proteome</keyword>
<dbReference type="KEGG" id="sqz:FQU76_07810"/>
<dbReference type="OrthoDB" id="3213425at2"/>
<dbReference type="RefSeq" id="WP_146479754.1">
    <property type="nucleotide sequence ID" value="NZ_CP042266.1"/>
</dbReference>
<reference evidence="1 2" key="1">
    <citation type="submission" date="2019-07" db="EMBL/GenBank/DDBJ databases">
        <authorList>
            <person name="Zhu P."/>
        </authorList>
    </citation>
    <scope>NUCLEOTIDE SEQUENCE [LARGE SCALE GENOMIC DNA]</scope>
    <source>
        <strain evidence="1 2">SSL-25</strain>
    </source>
</reference>
<accession>A0A5B8IDH7</accession>
<dbReference type="Proteomes" id="UP000320580">
    <property type="component" value="Chromosome"/>
</dbReference>
<dbReference type="AlphaFoldDB" id="A0A5B8IDH7"/>
<protein>
    <submittedName>
        <fullName evidence="1">Sporulation protein</fullName>
    </submittedName>
</protein>
<evidence type="ECO:0000313" key="2">
    <source>
        <dbReference type="Proteomes" id="UP000320580"/>
    </source>
</evidence>
<gene>
    <name evidence="1" type="ORF">FQU76_07810</name>
</gene>
<dbReference type="EMBL" id="CP042266">
    <property type="protein sequence ID" value="QDY76458.1"/>
    <property type="molecule type" value="Genomic_DNA"/>
</dbReference>
<name>A0A5B8IDH7_9ACTN</name>
<organism evidence="1 2">
    <name type="scientific">Streptomyces qinzhouensis</name>
    <dbReference type="NCBI Taxonomy" id="2599401"/>
    <lineage>
        <taxon>Bacteria</taxon>
        <taxon>Bacillati</taxon>
        <taxon>Actinomycetota</taxon>
        <taxon>Actinomycetes</taxon>
        <taxon>Kitasatosporales</taxon>
        <taxon>Streptomycetaceae</taxon>
        <taxon>Streptomyces</taxon>
    </lineage>
</organism>